<protein>
    <recommendedName>
        <fullName evidence="2">Aminotransferase class I/classII large domain-containing protein</fullName>
    </recommendedName>
</protein>
<evidence type="ECO:0000313" key="4">
    <source>
        <dbReference type="Proteomes" id="UP000177622"/>
    </source>
</evidence>
<feature type="domain" description="Aminotransferase class I/classII large" evidence="2">
    <location>
        <begin position="99"/>
        <end position="426"/>
    </location>
</feature>
<dbReference type="Proteomes" id="UP000177622">
    <property type="component" value="Unassembled WGS sequence"/>
</dbReference>
<dbReference type="STRING" id="1835702.A0A1F5LQX4"/>
<dbReference type="InterPro" id="IPR015422">
    <property type="entry name" value="PyrdxlP-dep_Trfase_small"/>
</dbReference>
<keyword evidence="4" id="KW-1185">Reference proteome</keyword>
<sequence length="444" mass="49068">MLSYRGHRNVEGLSVPWRFSHTQTYDPETDPTGLISFGLAENRPMRAEIAKYINEKVYTEQGHYFSTPYTEIRPNNPTQVTFTQDSISYRSSAPTAARLPAAAATHLNNILSPDIPIQPEHIVVADSATSLGNMLGYNLAERGEGILVNRPVYGRFELDYGVEAGVEMVYADTATEEAFSPTSVDKYEQALEAARGRGMQIRAVLLVNPHNPVGRCYPVETLKAIARFCQKHSLHLISDEVYASCVFETDDPDAVPFTSILSLHLVGVIDPNLVHVLYGFSKDFASGGLHLGFLVTQNKQLRQACQAILRLHGASQAAVTIGTAILEDRAFVSSFTAKSRKCLASAYRLTTSTLNEQGINYIKGGNAGFFVYIDLSPYLPFKEGLSPREREFVLAQKLVDAGVFLHPGEEHSKDVGWFRLVFSQEEDILKEGFRRLLGALKSSA</sequence>
<dbReference type="GO" id="GO:0008483">
    <property type="term" value="F:transaminase activity"/>
    <property type="evidence" value="ECO:0007669"/>
    <property type="project" value="TreeGrafter"/>
</dbReference>
<dbReference type="EMBL" id="LXJU01000004">
    <property type="protein sequence ID" value="OGE55608.1"/>
    <property type="molecule type" value="Genomic_DNA"/>
</dbReference>
<dbReference type="OrthoDB" id="7042322at2759"/>
<comment type="caution">
    <text evidence="3">The sequence shown here is derived from an EMBL/GenBank/DDBJ whole genome shotgun (WGS) entry which is preliminary data.</text>
</comment>
<dbReference type="GeneID" id="34573952"/>
<dbReference type="InterPro" id="IPR015424">
    <property type="entry name" value="PyrdxlP-dep_Trfase"/>
</dbReference>
<dbReference type="PANTHER" id="PTHR43795">
    <property type="entry name" value="BIFUNCTIONAL ASPARTATE AMINOTRANSFERASE AND GLUTAMATE/ASPARTATE-PREPHENATE AMINOTRANSFERASE-RELATED"/>
    <property type="match status" value="1"/>
</dbReference>
<evidence type="ECO:0000313" key="3">
    <source>
        <dbReference type="EMBL" id="OGE55608.1"/>
    </source>
</evidence>
<dbReference type="Pfam" id="PF00155">
    <property type="entry name" value="Aminotran_1_2"/>
    <property type="match status" value="1"/>
</dbReference>
<reference evidence="3 4" key="1">
    <citation type="journal article" date="2016" name="Sci. Rep.">
        <title>Penicillium arizonense, a new, genome sequenced fungal species, reveals a high chemical diversity in secreted metabolites.</title>
        <authorList>
            <person name="Grijseels S."/>
            <person name="Nielsen J.C."/>
            <person name="Randelovic M."/>
            <person name="Nielsen J."/>
            <person name="Nielsen K.F."/>
            <person name="Workman M."/>
            <person name="Frisvad J.C."/>
        </authorList>
    </citation>
    <scope>NUCLEOTIDE SEQUENCE [LARGE SCALE GENOMIC DNA]</scope>
    <source>
        <strain evidence="3 4">CBS 141311</strain>
    </source>
</reference>
<dbReference type="AlphaFoldDB" id="A0A1F5LQX4"/>
<dbReference type="InterPro" id="IPR050478">
    <property type="entry name" value="Ethylene_sulfur-biosynth"/>
</dbReference>
<accession>A0A1F5LQX4</accession>
<evidence type="ECO:0000256" key="1">
    <source>
        <dbReference type="ARBA" id="ARBA00022898"/>
    </source>
</evidence>
<organism evidence="3 4">
    <name type="scientific">Penicillium arizonense</name>
    <dbReference type="NCBI Taxonomy" id="1835702"/>
    <lineage>
        <taxon>Eukaryota</taxon>
        <taxon>Fungi</taxon>
        <taxon>Dikarya</taxon>
        <taxon>Ascomycota</taxon>
        <taxon>Pezizomycotina</taxon>
        <taxon>Eurotiomycetes</taxon>
        <taxon>Eurotiomycetidae</taxon>
        <taxon>Eurotiales</taxon>
        <taxon>Aspergillaceae</taxon>
        <taxon>Penicillium</taxon>
    </lineage>
</organism>
<dbReference type="PRINTS" id="PR00753">
    <property type="entry name" value="ACCSYNTHASE"/>
</dbReference>
<dbReference type="Gene3D" id="3.90.1150.10">
    <property type="entry name" value="Aspartate Aminotransferase, domain 1"/>
    <property type="match status" value="1"/>
</dbReference>
<dbReference type="PANTHER" id="PTHR43795:SF39">
    <property type="entry name" value="AMINOTRANSFERASE CLASS I_CLASSII DOMAIN-CONTAINING PROTEIN"/>
    <property type="match status" value="1"/>
</dbReference>
<dbReference type="GO" id="GO:0030170">
    <property type="term" value="F:pyridoxal phosphate binding"/>
    <property type="evidence" value="ECO:0007669"/>
    <property type="project" value="InterPro"/>
</dbReference>
<name>A0A1F5LQX4_PENAI</name>
<dbReference type="GO" id="GO:0006520">
    <property type="term" value="P:amino acid metabolic process"/>
    <property type="evidence" value="ECO:0007669"/>
    <property type="project" value="TreeGrafter"/>
</dbReference>
<proteinExistence type="predicted"/>
<dbReference type="InterPro" id="IPR004839">
    <property type="entry name" value="Aminotransferase_I/II_large"/>
</dbReference>
<dbReference type="CDD" id="cd00609">
    <property type="entry name" value="AAT_like"/>
    <property type="match status" value="1"/>
</dbReference>
<evidence type="ECO:0000259" key="2">
    <source>
        <dbReference type="Pfam" id="PF00155"/>
    </source>
</evidence>
<gene>
    <name evidence="3" type="ORF">PENARI_c004G06973</name>
</gene>
<dbReference type="SUPFAM" id="SSF53383">
    <property type="entry name" value="PLP-dependent transferases"/>
    <property type="match status" value="1"/>
</dbReference>
<dbReference type="InterPro" id="IPR015421">
    <property type="entry name" value="PyrdxlP-dep_Trfase_major"/>
</dbReference>
<keyword evidence="1" id="KW-0663">Pyridoxal phosphate</keyword>
<dbReference type="Gene3D" id="3.40.640.10">
    <property type="entry name" value="Type I PLP-dependent aspartate aminotransferase-like (Major domain)"/>
    <property type="match status" value="1"/>
</dbReference>
<dbReference type="RefSeq" id="XP_022491037.1">
    <property type="nucleotide sequence ID" value="XM_022629218.1"/>
</dbReference>